<feature type="transmembrane region" description="Helical" evidence="6">
    <location>
        <begin position="12"/>
        <end position="34"/>
    </location>
</feature>
<evidence type="ECO:0000256" key="2">
    <source>
        <dbReference type="ARBA" id="ARBA00006840"/>
    </source>
</evidence>
<dbReference type="PRINTS" id="PR00259">
    <property type="entry name" value="TMFOUR"/>
</dbReference>
<evidence type="ECO:0000256" key="4">
    <source>
        <dbReference type="ARBA" id="ARBA00022989"/>
    </source>
</evidence>
<feature type="transmembrane region" description="Helical" evidence="6">
    <location>
        <begin position="46"/>
        <end position="64"/>
    </location>
</feature>
<dbReference type="HOGENOM" id="CLU_066970_0_0_1"/>
<dbReference type="Proteomes" id="UP000032141">
    <property type="component" value="Chromosome C1"/>
</dbReference>
<dbReference type="RefSeq" id="XP_013590221.1">
    <property type="nucleotide sequence ID" value="XM_013734767.1"/>
</dbReference>
<dbReference type="Gramene" id="Bo1g013150.1">
    <property type="protein sequence ID" value="Bo1g013150.1"/>
    <property type="gene ID" value="Bo1g013150"/>
</dbReference>
<keyword evidence="8" id="KW-1185">Reference proteome</keyword>
<comment type="subcellular location">
    <subcellularLocation>
        <location evidence="1">Membrane</location>
        <topology evidence="1">Multi-pass membrane protein</topology>
    </subcellularLocation>
</comment>
<dbReference type="InterPro" id="IPR018499">
    <property type="entry name" value="Tetraspanin/Peripherin"/>
</dbReference>
<keyword evidence="3 6" id="KW-0812">Transmembrane</keyword>
<accession>A0A0D3A341</accession>
<reference evidence="7" key="2">
    <citation type="submission" date="2015-03" db="UniProtKB">
        <authorList>
            <consortium name="EnsemblPlants"/>
        </authorList>
    </citation>
    <scope>IDENTIFICATION</scope>
</reference>
<evidence type="ECO:0000256" key="3">
    <source>
        <dbReference type="ARBA" id="ARBA00022692"/>
    </source>
</evidence>
<evidence type="ECO:0000313" key="7">
    <source>
        <dbReference type="EnsemblPlants" id="Bo1g013150.1"/>
    </source>
</evidence>
<sequence length="269" mass="30643">MVRCSNSLVGILNFFVFLLSIPILSSGIWLSLHGNTQCERLLDKPMIALGAFLMVVAIAGVVGSCCRVTWLLWFYLCVMFLLIVIVFCFTIFAFLVTNKGSGETIPGKAYKEYRLGDYSEWLQKRVNDNHHWKNIRSCLYDDKFCNRLEIFSDIYRNASAFSKKDLNSLESGCCKPSNDCNFTYISPTTWNKTSGTYKNPDCNTWDNDNNKLCYDCQACKAGFIDNLKTSWKVVAIVNIIFIVVLMIVYAMACCAVRNNMKDKNNYASF</sequence>
<dbReference type="OrthoDB" id="1892640at2759"/>
<proteinExistence type="inferred from homology"/>
<dbReference type="InterPro" id="IPR044991">
    <property type="entry name" value="TET_plant"/>
</dbReference>
<feature type="transmembrane region" description="Helical" evidence="6">
    <location>
        <begin position="233"/>
        <end position="252"/>
    </location>
</feature>
<dbReference type="GO" id="GO:0009734">
    <property type="term" value="P:auxin-activated signaling pathway"/>
    <property type="evidence" value="ECO:0007669"/>
    <property type="project" value="InterPro"/>
</dbReference>
<dbReference type="PANTHER" id="PTHR32191">
    <property type="entry name" value="TETRASPANIN-8-RELATED"/>
    <property type="match status" value="1"/>
</dbReference>
<evidence type="ECO:0000256" key="6">
    <source>
        <dbReference type="SAM" id="Phobius"/>
    </source>
</evidence>
<evidence type="ECO:0000256" key="1">
    <source>
        <dbReference type="ARBA" id="ARBA00004141"/>
    </source>
</evidence>
<name>A0A0D3A341_BRAOL</name>
<dbReference type="STRING" id="109376.A0A0D3A341"/>
<protein>
    <submittedName>
        <fullName evidence="7">Uncharacterized protein</fullName>
    </submittedName>
</protein>
<dbReference type="eggNOG" id="ENOG502QQQH">
    <property type="taxonomic scope" value="Eukaryota"/>
</dbReference>
<dbReference type="OMA" id="YISPTTW"/>
<dbReference type="EnsemblPlants" id="Bo1g013150.1">
    <property type="protein sequence ID" value="Bo1g013150.1"/>
    <property type="gene ID" value="Bo1g013150"/>
</dbReference>
<keyword evidence="4 6" id="KW-1133">Transmembrane helix</keyword>
<evidence type="ECO:0000256" key="5">
    <source>
        <dbReference type="ARBA" id="ARBA00023136"/>
    </source>
</evidence>
<reference evidence="7 8" key="1">
    <citation type="journal article" date="2014" name="Genome Biol.">
        <title>Transcriptome and methylome profiling reveals relics of genome dominance in the mesopolyploid Brassica oleracea.</title>
        <authorList>
            <person name="Parkin I.A."/>
            <person name="Koh C."/>
            <person name="Tang H."/>
            <person name="Robinson S.J."/>
            <person name="Kagale S."/>
            <person name="Clarke W.E."/>
            <person name="Town C.D."/>
            <person name="Nixon J."/>
            <person name="Krishnakumar V."/>
            <person name="Bidwell S.L."/>
            <person name="Denoeud F."/>
            <person name="Belcram H."/>
            <person name="Links M.G."/>
            <person name="Just J."/>
            <person name="Clarke C."/>
            <person name="Bender T."/>
            <person name="Huebert T."/>
            <person name="Mason A.S."/>
            <person name="Pires J.C."/>
            <person name="Barker G."/>
            <person name="Moore J."/>
            <person name="Walley P.G."/>
            <person name="Manoli S."/>
            <person name="Batley J."/>
            <person name="Edwards D."/>
            <person name="Nelson M.N."/>
            <person name="Wang X."/>
            <person name="Paterson A.H."/>
            <person name="King G."/>
            <person name="Bancroft I."/>
            <person name="Chalhoub B."/>
            <person name="Sharpe A.G."/>
        </authorList>
    </citation>
    <scope>NUCLEOTIDE SEQUENCE</scope>
    <source>
        <strain evidence="7 8">cv. TO1000</strain>
    </source>
</reference>
<dbReference type="AlphaFoldDB" id="A0A0D3A341"/>
<dbReference type="GO" id="GO:0005886">
    <property type="term" value="C:plasma membrane"/>
    <property type="evidence" value="ECO:0007669"/>
    <property type="project" value="EnsemblPlants"/>
</dbReference>
<dbReference type="KEGG" id="boe:106298627"/>
<dbReference type="GeneID" id="106298627"/>
<feature type="transmembrane region" description="Helical" evidence="6">
    <location>
        <begin position="70"/>
        <end position="96"/>
    </location>
</feature>
<keyword evidence="5 6" id="KW-0472">Membrane</keyword>
<comment type="similarity">
    <text evidence="2">Belongs to the tetraspanin (TM4SF) family.</text>
</comment>
<organism evidence="7 8">
    <name type="scientific">Brassica oleracea var. oleracea</name>
    <dbReference type="NCBI Taxonomy" id="109376"/>
    <lineage>
        <taxon>Eukaryota</taxon>
        <taxon>Viridiplantae</taxon>
        <taxon>Streptophyta</taxon>
        <taxon>Embryophyta</taxon>
        <taxon>Tracheophyta</taxon>
        <taxon>Spermatophyta</taxon>
        <taxon>Magnoliopsida</taxon>
        <taxon>eudicotyledons</taxon>
        <taxon>Gunneridae</taxon>
        <taxon>Pentapetalae</taxon>
        <taxon>rosids</taxon>
        <taxon>malvids</taxon>
        <taxon>Brassicales</taxon>
        <taxon>Brassicaceae</taxon>
        <taxon>Brassiceae</taxon>
        <taxon>Brassica</taxon>
    </lineage>
</organism>
<dbReference type="Pfam" id="PF00335">
    <property type="entry name" value="Tetraspanin"/>
    <property type="match status" value="1"/>
</dbReference>
<evidence type="ECO:0000313" key="8">
    <source>
        <dbReference type="Proteomes" id="UP000032141"/>
    </source>
</evidence>